<dbReference type="EMBL" id="CAGI01000188">
    <property type="protein sequence ID" value="CCF54043.1"/>
    <property type="molecule type" value="Genomic_DNA"/>
</dbReference>
<evidence type="ECO:0000256" key="2">
    <source>
        <dbReference type="SAM" id="SignalP"/>
    </source>
</evidence>
<accession>I2G4F0</accession>
<protein>
    <recommendedName>
        <fullName evidence="5">Secreted protein</fullName>
    </recommendedName>
</protein>
<feature type="region of interest" description="Disordered" evidence="1">
    <location>
        <begin position="36"/>
        <end position="78"/>
    </location>
</feature>
<name>I2G4F0_USTHO</name>
<feature type="signal peptide" evidence="2">
    <location>
        <begin position="1"/>
        <end position="19"/>
    </location>
</feature>
<comment type="caution">
    <text evidence="3">The sequence shown here is derived from an EMBL/GenBank/DDBJ whole genome shotgun (WGS) entry which is preliminary data.</text>
</comment>
<evidence type="ECO:0000313" key="4">
    <source>
        <dbReference type="Proteomes" id="UP000006174"/>
    </source>
</evidence>
<feature type="compositionally biased region" description="Basic residues" evidence="1">
    <location>
        <begin position="50"/>
        <end position="78"/>
    </location>
</feature>
<evidence type="ECO:0000256" key="1">
    <source>
        <dbReference type="SAM" id="MobiDB-lite"/>
    </source>
</evidence>
<evidence type="ECO:0008006" key="5">
    <source>
        <dbReference type="Google" id="ProtNLM"/>
    </source>
</evidence>
<feature type="chain" id="PRO_5003659478" description="Secreted protein" evidence="2">
    <location>
        <begin position="20"/>
        <end position="132"/>
    </location>
</feature>
<dbReference type="AlphaFoldDB" id="I2G4F0"/>
<keyword evidence="2" id="KW-0732">Signal</keyword>
<organism evidence="3 4">
    <name type="scientific">Ustilago hordei</name>
    <name type="common">Barley covered smut fungus</name>
    <dbReference type="NCBI Taxonomy" id="120017"/>
    <lineage>
        <taxon>Eukaryota</taxon>
        <taxon>Fungi</taxon>
        <taxon>Dikarya</taxon>
        <taxon>Basidiomycota</taxon>
        <taxon>Ustilaginomycotina</taxon>
        <taxon>Ustilaginomycetes</taxon>
        <taxon>Ustilaginales</taxon>
        <taxon>Ustilaginaceae</taxon>
        <taxon>Ustilago</taxon>
    </lineage>
</organism>
<dbReference type="HOGENOM" id="CLU_1918639_0_0_1"/>
<evidence type="ECO:0000313" key="3">
    <source>
        <dbReference type="EMBL" id="CCF54043.1"/>
    </source>
</evidence>
<gene>
    <name evidence="3" type="ORF">UHOR_00491</name>
</gene>
<sequence>MSWCVLSWCGLSWCGLSWCGLSWCGLRSERYRRVYEKEEERQESATKVTSVRRKRHEHKAKRKKRNGRQKRSKAHLSQRRCNAINGLASTDRQGSIRHICNGVPIRIGKEMLVKNKLVLQEKAPCEQQASAT</sequence>
<dbReference type="Proteomes" id="UP000006174">
    <property type="component" value="Unassembled WGS sequence"/>
</dbReference>
<reference evidence="3 4" key="1">
    <citation type="journal article" date="2012" name="Plant Cell">
        <title>Genome comparison of barley and maize smut fungi reveals targeted loss of RNA silencing components and species-specific presence of transposable elements.</title>
        <authorList>
            <person name="Laurie J.D."/>
            <person name="Ali S."/>
            <person name="Linning R."/>
            <person name="Mannhaupt G."/>
            <person name="Wong P."/>
            <person name="Gueldener U."/>
            <person name="Muensterkoetter M."/>
            <person name="Moore R."/>
            <person name="Kahmann R."/>
            <person name="Bakkeren G."/>
            <person name="Schirawski J."/>
        </authorList>
    </citation>
    <scope>NUCLEOTIDE SEQUENCE [LARGE SCALE GENOMIC DNA]</scope>
    <source>
        <strain evidence="4">Uh4875-4</strain>
    </source>
</reference>
<proteinExistence type="predicted"/>
<keyword evidence="4" id="KW-1185">Reference proteome</keyword>